<evidence type="ECO:0000256" key="3">
    <source>
        <dbReference type="SAM" id="SignalP"/>
    </source>
</evidence>
<evidence type="ECO:0000256" key="2">
    <source>
        <dbReference type="ARBA" id="ARBA00022448"/>
    </source>
</evidence>
<dbReference type="RefSeq" id="WP_184786979.1">
    <property type="nucleotide sequence ID" value="NZ_BONT01000044.1"/>
</dbReference>
<dbReference type="PANTHER" id="PTHR43649:SF29">
    <property type="entry name" value="OSMOPROTECTIVE COMPOUNDS-BINDING PROTEIN GGTB"/>
    <property type="match status" value="1"/>
</dbReference>
<comment type="caution">
    <text evidence="4">The sequence shown here is derived from an EMBL/GenBank/DDBJ whole genome shotgun (WGS) entry which is preliminary data.</text>
</comment>
<dbReference type="Gene3D" id="3.40.190.10">
    <property type="entry name" value="Periplasmic binding protein-like II"/>
    <property type="match status" value="1"/>
</dbReference>
<feature type="chain" id="PRO_5038788322" evidence="3">
    <location>
        <begin position="24"/>
        <end position="411"/>
    </location>
</feature>
<dbReference type="Pfam" id="PF13416">
    <property type="entry name" value="SBP_bac_8"/>
    <property type="match status" value="1"/>
</dbReference>
<feature type="signal peptide" evidence="3">
    <location>
        <begin position="1"/>
        <end position="23"/>
    </location>
</feature>
<name>A0A841FGG1_9ACTN</name>
<reference evidence="4 5" key="1">
    <citation type="submission" date="2020-08" db="EMBL/GenBank/DDBJ databases">
        <title>Genomic Encyclopedia of Type Strains, Phase IV (KMG-IV): sequencing the most valuable type-strain genomes for metagenomic binning, comparative biology and taxonomic classification.</title>
        <authorList>
            <person name="Goeker M."/>
        </authorList>
    </citation>
    <scope>NUCLEOTIDE SEQUENCE [LARGE SCALE GENOMIC DNA]</scope>
    <source>
        <strain evidence="4 5">YIM 65646</strain>
    </source>
</reference>
<protein>
    <submittedName>
        <fullName evidence="4">Multiple sugar transport system substrate-binding protein</fullName>
    </submittedName>
</protein>
<proteinExistence type="inferred from homology"/>
<keyword evidence="4" id="KW-0762">Sugar transport</keyword>
<evidence type="ECO:0000313" key="5">
    <source>
        <dbReference type="Proteomes" id="UP000548476"/>
    </source>
</evidence>
<dbReference type="EMBL" id="JACHGT010000004">
    <property type="protein sequence ID" value="MBB6034083.1"/>
    <property type="molecule type" value="Genomic_DNA"/>
</dbReference>
<dbReference type="PANTHER" id="PTHR43649">
    <property type="entry name" value="ARABINOSE-BINDING PROTEIN-RELATED"/>
    <property type="match status" value="1"/>
</dbReference>
<keyword evidence="5" id="KW-1185">Reference proteome</keyword>
<sequence length="411" mass="42420">MGRLLTASACAAAVLLLATACQGDDADGGGDASTLTFLVAETAERPAAYWQTAADRVGAAADVKVELTVIPLGADPTGHVRDLIAAGTPLPDVMAGVSPNGLGTPELLYAWQDAELTRFRLPYSGSVAGKVYRLPATGEAVPLVYYNKKLLPEPPGTYAELLKTAGDLRDDGVRPFAVGGVDAATLLWSATVTTDVYREAPTWMQHRRLGHVHFCDENFQASAEKLAGLGDYISLTDGGGDAAFLAGEAAMYPAGSRFAVAATATPPDFEIGVFAWPADDGGAVVPAYHGGGLSVSAAAKDLEAARRFALAFSVDQGNLDHAVTAEGLYPAVTDYVPPQSVSPAFQLGYDLYIAAATTGGLLPAVGSEDGDDGVPSAAREEWQTSAARLLGGLTTPKDACKALDEVYAPTG</sequence>
<evidence type="ECO:0000313" key="4">
    <source>
        <dbReference type="EMBL" id="MBB6034083.1"/>
    </source>
</evidence>
<comment type="similarity">
    <text evidence="1">Belongs to the bacterial solute-binding protein 1 family.</text>
</comment>
<dbReference type="AlphaFoldDB" id="A0A841FGG1"/>
<dbReference type="InterPro" id="IPR050490">
    <property type="entry name" value="Bact_solute-bd_prot1"/>
</dbReference>
<gene>
    <name evidence="4" type="ORF">HNR73_001933</name>
</gene>
<evidence type="ECO:0000256" key="1">
    <source>
        <dbReference type="ARBA" id="ARBA00008520"/>
    </source>
</evidence>
<dbReference type="InterPro" id="IPR006059">
    <property type="entry name" value="SBP"/>
</dbReference>
<accession>A0A841FGG1</accession>
<dbReference type="PROSITE" id="PS51257">
    <property type="entry name" value="PROKAR_LIPOPROTEIN"/>
    <property type="match status" value="1"/>
</dbReference>
<keyword evidence="3" id="KW-0732">Signal</keyword>
<dbReference type="SUPFAM" id="SSF53850">
    <property type="entry name" value="Periplasmic binding protein-like II"/>
    <property type="match status" value="1"/>
</dbReference>
<organism evidence="4 5">
    <name type="scientific">Phytomonospora endophytica</name>
    <dbReference type="NCBI Taxonomy" id="714109"/>
    <lineage>
        <taxon>Bacteria</taxon>
        <taxon>Bacillati</taxon>
        <taxon>Actinomycetota</taxon>
        <taxon>Actinomycetes</taxon>
        <taxon>Micromonosporales</taxon>
        <taxon>Micromonosporaceae</taxon>
        <taxon>Phytomonospora</taxon>
    </lineage>
</organism>
<dbReference type="Proteomes" id="UP000548476">
    <property type="component" value="Unassembled WGS sequence"/>
</dbReference>
<keyword evidence="2" id="KW-0813">Transport</keyword>